<dbReference type="STRING" id="1561998.A0A1I7T3C2"/>
<feature type="transmembrane region" description="Helical" evidence="1">
    <location>
        <begin position="153"/>
        <end position="174"/>
    </location>
</feature>
<feature type="transmembrane region" description="Helical" evidence="1">
    <location>
        <begin position="68"/>
        <end position="87"/>
    </location>
</feature>
<protein>
    <submittedName>
        <fullName evidence="3">ABC2_membrane domain-containing protein</fullName>
    </submittedName>
</protein>
<dbReference type="AlphaFoldDB" id="A0A1I7T3C2"/>
<evidence type="ECO:0000313" key="3">
    <source>
        <dbReference type="WBParaSite" id="Csp11.Scaffold489.g2027.t2"/>
    </source>
</evidence>
<keyword evidence="1" id="KW-0812">Transmembrane</keyword>
<dbReference type="eggNOG" id="ENOG502THX3">
    <property type="taxonomic scope" value="Eukaryota"/>
</dbReference>
<dbReference type="WBParaSite" id="Csp11.Scaffold489.g2027.t2">
    <property type="protein sequence ID" value="Csp11.Scaffold489.g2027.t2"/>
    <property type="gene ID" value="Csp11.Scaffold489.g2027"/>
</dbReference>
<feature type="transmembrane region" description="Helical" evidence="1">
    <location>
        <begin position="99"/>
        <end position="118"/>
    </location>
</feature>
<keyword evidence="1" id="KW-0472">Membrane</keyword>
<accession>A0A1I7T3C2</accession>
<name>A0A1I7T3C2_9PELO</name>
<evidence type="ECO:0000313" key="2">
    <source>
        <dbReference type="Proteomes" id="UP000095282"/>
    </source>
</evidence>
<dbReference type="Proteomes" id="UP000095282">
    <property type="component" value="Unplaced"/>
</dbReference>
<evidence type="ECO:0000256" key="1">
    <source>
        <dbReference type="SAM" id="Phobius"/>
    </source>
</evidence>
<sequence length="209" mass="24105">MPTSLLITQRTNKMTFAILEVVDKQFALPLKKTPKLSLRLLQFFYSWTSVVTIWYIFFGAWFIRGAGIVYGIGTIFIALLLTIAFFYESDGRGWKNFATLCVICSIPRLFFTPIYAIASIQTAGNGTSIPDYHEAFHNMGFYNKGHMEKDISIIWFIHYYSFMLIMVSIQRVLCRKAVEEKKAKIYSETVKNDELKNVHNEQSVGPMHI</sequence>
<keyword evidence="1" id="KW-1133">Transmembrane helix</keyword>
<keyword evidence="2" id="KW-1185">Reference proteome</keyword>
<feature type="transmembrane region" description="Helical" evidence="1">
    <location>
        <begin position="40"/>
        <end position="62"/>
    </location>
</feature>
<proteinExistence type="predicted"/>
<organism evidence="2 3">
    <name type="scientific">Caenorhabditis tropicalis</name>
    <dbReference type="NCBI Taxonomy" id="1561998"/>
    <lineage>
        <taxon>Eukaryota</taxon>
        <taxon>Metazoa</taxon>
        <taxon>Ecdysozoa</taxon>
        <taxon>Nematoda</taxon>
        <taxon>Chromadorea</taxon>
        <taxon>Rhabditida</taxon>
        <taxon>Rhabditina</taxon>
        <taxon>Rhabditomorpha</taxon>
        <taxon>Rhabditoidea</taxon>
        <taxon>Rhabditidae</taxon>
        <taxon>Peloderinae</taxon>
        <taxon>Caenorhabditis</taxon>
    </lineage>
</organism>
<reference evidence="3" key="1">
    <citation type="submission" date="2016-11" db="UniProtKB">
        <authorList>
            <consortium name="WormBaseParasite"/>
        </authorList>
    </citation>
    <scope>IDENTIFICATION</scope>
</reference>